<dbReference type="EMBL" id="CP044016">
    <property type="protein sequence ID" value="QES89909.1"/>
    <property type="molecule type" value="Genomic_DNA"/>
</dbReference>
<protein>
    <recommendedName>
        <fullName evidence="4">Biopolymer transporter ExbD</fullName>
    </recommendedName>
</protein>
<dbReference type="Proteomes" id="UP000292424">
    <property type="component" value="Chromosome"/>
</dbReference>
<keyword evidence="1" id="KW-0472">Membrane</keyword>
<proteinExistence type="predicted"/>
<evidence type="ECO:0008006" key="4">
    <source>
        <dbReference type="Google" id="ProtNLM"/>
    </source>
</evidence>
<organism evidence="2 3">
    <name type="scientific">Rhizosphaericola mali</name>
    <dbReference type="NCBI Taxonomy" id="2545455"/>
    <lineage>
        <taxon>Bacteria</taxon>
        <taxon>Pseudomonadati</taxon>
        <taxon>Bacteroidota</taxon>
        <taxon>Chitinophagia</taxon>
        <taxon>Chitinophagales</taxon>
        <taxon>Chitinophagaceae</taxon>
        <taxon>Rhizosphaericola</taxon>
    </lineage>
</organism>
<evidence type="ECO:0000313" key="3">
    <source>
        <dbReference type="Proteomes" id="UP000292424"/>
    </source>
</evidence>
<keyword evidence="1" id="KW-0812">Transmembrane</keyword>
<dbReference type="AlphaFoldDB" id="A0A5P2G6L1"/>
<name>A0A5P2G6L1_9BACT</name>
<evidence type="ECO:0000313" key="2">
    <source>
        <dbReference type="EMBL" id="QES89909.1"/>
    </source>
</evidence>
<accession>A0A5P2G6L1</accession>
<dbReference type="KEGG" id="arac:E0W69_014995"/>
<keyword evidence="1" id="KW-1133">Transmembrane helix</keyword>
<feature type="transmembrane region" description="Helical" evidence="1">
    <location>
        <begin position="14"/>
        <end position="33"/>
    </location>
</feature>
<keyword evidence="3" id="KW-1185">Reference proteome</keyword>
<sequence length="84" mass="9528">MQTNSRHTFKKQNLILDFTPFICLAFCLMIFFMTKATFSTNHAKTLTVPSDNEINCGDALSLSILNILMANNNTLYYAIDNNND</sequence>
<reference evidence="2 3" key="1">
    <citation type="submission" date="2019-09" db="EMBL/GenBank/DDBJ databases">
        <title>Complete genome sequence of Arachidicoccus sp. B3-10 isolated from apple orchard soil.</title>
        <authorList>
            <person name="Kim H.S."/>
            <person name="Han K.-I."/>
            <person name="Suh M.K."/>
            <person name="Lee K.C."/>
            <person name="Eom M.K."/>
            <person name="Kim J.-S."/>
            <person name="Kang S.W."/>
            <person name="Sin Y."/>
            <person name="Lee J.-S."/>
        </authorList>
    </citation>
    <scope>NUCLEOTIDE SEQUENCE [LARGE SCALE GENOMIC DNA]</scope>
    <source>
        <strain evidence="2 3">B3-10</strain>
    </source>
</reference>
<gene>
    <name evidence="2" type="ORF">E0W69_014995</name>
</gene>
<evidence type="ECO:0000256" key="1">
    <source>
        <dbReference type="SAM" id="Phobius"/>
    </source>
</evidence>